<evidence type="ECO:0000313" key="1">
    <source>
        <dbReference type="EMBL" id="SNS45292.1"/>
    </source>
</evidence>
<dbReference type="AlphaFoldDB" id="A0A239EMZ2"/>
<organism evidence="1 2">
    <name type="scientific">Streptosporangium subroseum</name>
    <dbReference type="NCBI Taxonomy" id="106412"/>
    <lineage>
        <taxon>Bacteria</taxon>
        <taxon>Bacillati</taxon>
        <taxon>Actinomycetota</taxon>
        <taxon>Actinomycetes</taxon>
        <taxon>Streptosporangiales</taxon>
        <taxon>Streptosporangiaceae</taxon>
        <taxon>Streptosporangium</taxon>
    </lineage>
</organism>
<accession>A0A239EMZ2</accession>
<dbReference type="EMBL" id="FZOD01000009">
    <property type="protein sequence ID" value="SNS45292.1"/>
    <property type="molecule type" value="Genomic_DNA"/>
</dbReference>
<sequence length="35" mass="3694">MSAEALALAPTDLLVGGEWRVWASIAPKIASDTPR</sequence>
<dbReference type="Proteomes" id="UP000198282">
    <property type="component" value="Unassembled WGS sequence"/>
</dbReference>
<reference evidence="1 2" key="1">
    <citation type="submission" date="2017-06" db="EMBL/GenBank/DDBJ databases">
        <authorList>
            <person name="Kim H.J."/>
            <person name="Triplett B.A."/>
        </authorList>
    </citation>
    <scope>NUCLEOTIDE SEQUENCE [LARGE SCALE GENOMIC DNA]</scope>
    <source>
        <strain evidence="1 2">CGMCC 4.2132</strain>
    </source>
</reference>
<protein>
    <submittedName>
        <fullName evidence="1">Uncharacterized protein</fullName>
    </submittedName>
</protein>
<evidence type="ECO:0000313" key="2">
    <source>
        <dbReference type="Proteomes" id="UP000198282"/>
    </source>
</evidence>
<keyword evidence="2" id="KW-1185">Reference proteome</keyword>
<proteinExistence type="predicted"/>
<gene>
    <name evidence="1" type="ORF">SAMN05216276_1009205</name>
</gene>
<name>A0A239EMZ2_9ACTN</name>